<evidence type="ECO:0000256" key="1">
    <source>
        <dbReference type="ARBA" id="ARBA00004123"/>
    </source>
</evidence>
<evidence type="ECO:0000259" key="11">
    <source>
        <dbReference type="SMART" id="SM00385"/>
    </source>
</evidence>
<dbReference type="AlphaFoldDB" id="A0A0S4ITR2"/>
<evidence type="ECO:0000256" key="9">
    <source>
        <dbReference type="ARBA" id="ARBA00023242"/>
    </source>
</evidence>
<feature type="domain" description="Cyclin-like" evidence="11">
    <location>
        <begin position="82"/>
        <end position="162"/>
    </location>
</feature>
<dbReference type="InterPro" id="IPR013150">
    <property type="entry name" value="TFIIB_cyclin"/>
</dbReference>
<evidence type="ECO:0000256" key="4">
    <source>
        <dbReference type="ARBA" id="ARBA00022737"/>
    </source>
</evidence>
<keyword evidence="4" id="KW-0677">Repeat</keyword>
<dbReference type="Pfam" id="PF00382">
    <property type="entry name" value="TFIIB"/>
    <property type="match status" value="2"/>
</dbReference>
<dbReference type="GO" id="GO:0000126">
    <property type="term" value="C:transcription factor TFIIIB complex"/>
    <property type="evidence" value="ECO:0007669"/>
    <property type="project" value="TreeGrafter"/>
</dbReference>
<evidence type="ECO:0000256" key="5">
    <source>
        <dbReference type="ARBA" id="ARBA00022771"/>
    </source>
</evidence>
<dbReference type="InterPro" id="IPR013763">
    <property type="entry name" value="Cyclin-like_dom"/>
</dbReference>
<dbReference type="GO" id="GO:0097550">
    <property type="term" value="C:transcription preinitiation complex"/>
    <property type="evidence" value="ECO:0007669"/>
    <property type="project" value="TreeGrafter"/>
</dbReference>
<dbReference type="InterPro" id="IPR023486">
    <property type="entry name" value="TFIIB_CS"/>
</dbReference>
<dbReference type="Proteomes" id="UP000051952">
    <property type="component" value="Unassembled WGS sequence"/>
</dbReference>
<dbReference type="GO" id="GO:0070897">
    <property type="term" value="P:transcription preinitiation complex assembly"/>
    <property type="evidence" value="ECO:0007669"/>
    <property type="project" value="InterPro"/>
</dbReference>
<dbReference type="CDD" id="cd20554">
    <property type="entry name" value="CYCLIN_TFIIIB90_rpt2"/>
    <property type="match status" value="1"/>
</dbReference>
<keyword evidence="7" id="KW-0805">Transcription regulation</keyword>
<evidence type="ECO:0000256" key="8">
    <source>
        <dbReference type="ARBA" id="ARBA00023163"/>
    </source>
</evidence>
<dbReference type="PRINTS" id="PR00685">
    <property type="entry name" value="TIFACTORIIB"/>
</dbReference>
<dbReference type="EMBL" id="CYKH01000425">
    <property type="protein sequence ID" value="CUF86599.1"/>
    <property type="molecule type" value="Genomic_DNA"/>
</dbReference>
<evidence type="ECO:0000313" key="12">
    <source>
        <dbReference type="EMBL" id="CUF86599.1"/>
    </source>
</evidence>
<feature type="compositionally biased region" description="Polar residues" evidence="10">
    <location>
        <begin position="45"/>
        <end position="55"/>
    </location>
</feature>
<name>A0A0S4ITR2_BODSA</name>
<evidence type="ECO:0000256" key="10">
    <source>
        <dbReference type="SAM" id="MobiDB-lite"/>
    </source>
</evidence>
<keyword evidence="3" id="KW-0479">Metal-binding</keyword>
<comment type="similarity">
    <text evidence="2">Belongs to the TFIIB family.</text>
</comment>
<evidence type="ECO:0000256" key="2">
    <source>
        <dbReference type="ARBA" id="ARBA00010857"/>
    </source>
</evidence>
<dbReference type="GO" id="GO:0005634">
    <property type="term" value="C:nucleus"/>
    <property type="evidence" value="ECO:0007669"/>
    <property type="project" value="UniProtKB-SubCell"/>
</dbReference>
<evidence type="ECO:0000313" key="13">
    <source>
        <dbReference type="Proteomes" id="UP000051952"/>
    </source>
</evidence>
<comment type="subcellular location">
    <subcellularLocation>
        <location evidence="1">Nucleus</location>
    </subcellularLocation>
</comment>
<dbReference type="InterPro" id="IPR000812">
    <property type="entry name" value="TFIIB"/>
</dbReference>
<dbReference type="InterPro" id="IPR036915">
    <property type="entry name" value="Cyclin-like_sf"/>
</dbReference>
<dbReference type="VEuPathDB" id="TriTrypDB:BSAL_66560"/>
<dbReference type="Gene3D" id="1.10.472.10">
    <property type="entry name" value="Cyclin-like"/>
    <property type="match status" value="2"/>
</dbReference>
<feature type="region of interest" description="Disordered" evidence="10">
    <location>
        <begin position="41"/>
        <end position="73"/>
    </location>
</feature>
<organism evidence="12 13">
    <name type="scientific">Bodo saltans</name>
    <name type="common">Flagellated protozoan</name>
    <dbReference type="NCBI Taxonomy" id="75058"/>
    <lineage>
        <taxon>Eukaryota</taxon>
        <taxon>Discoba</taxon>
        <taxon>Euglenozoa</taxon>
        <taxon>Kinetoplastea</taxon>
        <taxon>Metakinetoplastina</taxon>
        <taxon>Eubodonida</taxon>
        <taxon>Bodonidae</taxon>
        <taxon>Bodo</taxon>
    </lineage>
</organism>
<dbReference type="PANTHER" id="PTHR11618">
    <property type="entry name" value="TRANSCRIPTION INITIATION FACTOR IIB-RELATED"/>
    <property type="match status" value="1"/>
</dbReference>
<protein>
    <submittedName>
        <fullName evidence="12">Transcription factor, putative</fullName>
    </submittedName>
</protein>
<sequence>MSCPHPQSAQHVDRARGTVTCAICGEVITDQQLELDPLFARGERTNTQGRSNLRSLGQPRPMRTTIHTTPVSQRPSVEIARRNMYNIARSLEISADMAEQATGIYKLAVTNNAVVGARTSILCACLYAVCRREGTNHVIYDFADATKESPYEILKYMRFLCDVTHTSLPPLDVSLFVYRFSEQLELGDRTRDIAICALKLIRAMRDDWIEYGRRPLGVVAAALVIACHTFAVPRTPEQLCGMVRLTAGTIHKRLAEFLNTPTASLDSIDNYVQNSSTAPPSFVSSSGACSDDSIRNLATTYYELVAEAKQSLPATPERCERWKTFIIKHCEVKNEPLDADICDLTKFTPKEQLTLLGLPHAVPLDESTVPETGLEPLTIPTTVEESTECMKDLIMKNSDIKDLSSVQMSERVVLSTCDFMSDWELIKMPPLSRDTDADLEDFIVRDNEQRLRLEQIAKEQYKGEYDRGAPRPLADVQSLIQERCYPRRKRARDQYVEHTSLESALQKALKGKGASTIKLSQLDALIPGLEDGAQSDNGSVDDDWY</sequence>
<dbReference type="GO" id="GO:0008270">
    <property type="term" value="F:zinc ion binding"/>
    <property type="evidence" value="ECO:0007669"/>
    <property type="project" value="UniProtKB-KW"/>
</dbReference>
<dbReference type="PANTHER" id="PTHR11618:SF4">
    <property type="entry name" value="TRANSCRIPTION FACTOR IIIB 90 KDA SUBUNIT"/>
    <property type="match status" value="1"/>
</dbReference>
<accession>A0A0S4ITR2</accession>
<keyword evidence="8" id="KW-0804">Transcription</keyword>
<proteinExistence type="inferred from homology"/>
<gene>
    <name evidence="12" type="ORF">BSAL_66560</name>
</gene>
<dbReference type="GO" id="GO:0001006">
    <property type="term" value="F:RNA polymerase III type 3 promoter sequence-specific DNA binding"/>
    <property type="evidence" value="ECO:0007669"/>
    <property type="project" value="TreeGrafter"/>
</dbReference>
<keyword evidence="9" id="KW-0539">Nucleus</keyword>
<dbReference type="PROSITE" id="PS00782">
    <property type="entry name" value="TFIIB"/>
    <property type="match status" value="1"/>
</dbReference>
<dbReference type="OrthoDB" id="511529at2759"/>
<keyword evidence="13" id="KW-1185">Reference proteome</keyword>
<dbReference type="GO" id="GO:0017025">
    <property type="term" value="F:TBP-class protein binding"/>
    <property type="evidence" value="ECO:0007669"/>
    <property type="project" value="InterPro"/>
</dbReference>
<reference evidence="13" key="1">
    <citation type="submission" date="2015-09" db="EMBL/GenBank/DDBJ databases">
        <authorList>
            <consortium name="Pathogen Informatics"/>
        </authorList>
    </citation>
    <scope>NUCLEOTIDE SEQUENCE [LARGE SCALE GENOMIC DNA]</scope>
    <source>
        <strain evidence="13">Lake Konstanz</strain>
    </source>
</reference>
<evidence type="ECO:0000256" key="6">
    <source>
        <dbReference type="ARBA" id="ARBA00022833"/>
    </source>
</evidence>
<keyword evidence="5" id="KW-0863">Zinc-finger</keyword>
<evidence type="ECO:0000256" key="7">
    <source>
        <dbReference type="ARBA" id="ARBA00023015"/>
    </source>
</evidence>
<evidence type="ECO:0000256" key="3">
    <source>
        <dbReference type="ARBA" id="ARBA00022723"/>
    </source>
</evidence>
<dbReference type="SMART" id="SM00385">
    <property type="entry name" value="CYCLIN"/>
    <property type="match status" value="2"/>
</dbReference>
<keyword evidence="6" id="KW-0862">Zinc</keyword>
<dbReference type="SUPFAM" id="SSF47954">
    <property type="entry name" value="Cyclin-like"/>
    <property type="match status" value="2"/>
</dbReference>
<dbReference type="GO" id="GO:0000995">
    <property type="term" value="F:RNA polymerase III general transcription initiation factor activity"/>
    <property type="evidence" value="ECO:0007669"/>
    <property type="project" value="TreeGrafter"/>
</dbReference>
<feature type="domain" description="Cyclin-like" evidence="11">
    <location>
        <begin position="175"/>
        <end position="259"/>
    </location>
</feature>